<dbReference type="Gene3D" id="1.20.272.10">
    <property type="match status" value="1"/>
</dbReference>
<accession>A0A9D1S7H3</accession>
<proteinExistence type="inferred from homology"/>
<keyword evidence="4 11" id="KW-0548">Nucleotidyltransferase</keyword>
<evidence type="ECO:0000256" key="7">
    <source>
        <dbReference type="ARBA" id="ARBA00034754"/>
    </source>
</evidence>
<evidence type="ECO:0000256" key="2">
    <source>
        <dbReference type="ARBA" id="ARBA00017703"/>
    </source>
</evidence>
<dbReference type="Gene3D" id="3.40.50.300">
    <property type="entry name" value="P-loop containing nucleotide triphosphate hydrolases"/>
    <property type="match status" value="1"/>
</dbReference>
<dbReference type="PANTHER" id="PTHR34388:SF1">
    <property type="entry name" value="DNA POLYMERASE III SUBUNIT DELTA"/>
    <property type="match status" value="1"/>
</dbReference>
<dbReference type="PANTHER" id="PTHR34388">
    <property type="entry name" value="DNA POLYMERASE III SUBUNIT DELTA"/>
    <property type="match status" value="1"/>
</dbReference>
<dbReference type="InterPro" id="IPR027417">
    <property type="entry name" value="P-loop_NTPase"/>
</dbReference>
<dbReference type="GO" id="GO:0003677">
    <property type="term" value="F:DNA binding"/>
    <property type="evidence" value="ECO:0007669"/>
    <property type="project" value="InterPro"/>
</dbReference>
<dbReference type="GO" id="GO:0003887">
    <property type="term" value="F:DNA-directed DNA polymerase activity"/>
    <property type="evidence" value="ECO:0007669"/>
    <property type="project" value="UniProtKB-KW"/>
</dbReference>
<dbReference type="Gene3D" id="1.10.8.60">
    <property type="match status" value="1"/>
</dbReference>
<dbReference type="SUPFAM" id="SSF48019">
    <property type="entry name" value="post-AAA+ oligomerization domain-like"/>
    <property type="match status" value="1"/>
</dbReference>
<dbReference type="Pfam" id="PF21694">
    <property type="entry name" value="DNA_pol3_delta_C"/>
    <property type="match status" value="1"/>
</dbReference>
<evidence type="ECO:0000256" key="1">
    <source>
        <dbReference type="ARBA" id="ARBA00012417"/>
    </source>
</evidence>
<sequence>MIANETELKKQLTSGDFKRIYFLYGEEKALVKKYSQMAVEKIMGKEPPEFNMHVFDGEASPDDIYAALGMVPFLSDLNMVVVKNMDFDSLKADYTSKMMEILKSVPDTSVLLFEMSSVDINLKKSQKFKKVHDFISKSADGVVTEFDYRSPAVLSKQLAARAGKLGCSLSVALAGKIVDICGTDLNRLNNELLKLTAYADGKEITLEMVELLVAPSIETNIYNLADSIVQRNSDKALKLLNGLFYQRVEASSVVATLATAYTDFYRARVCAESGEPTTTAAEIFNYRNRAFVLGKAQTKTSKLSTDALRDSLEEIMKTSSAMRTVTIDEKILTEKLVVKLLSIASAKYE</sequence>
<dbReference type="GO" id="GO:0006261">
    <property type="term" value="P:DNA-templated DNA replication"/>
    <property type="evidence" value="ECO:0007669"/>
    <property type="project" value="TreeGrafter"/>
</dbReference>
<evidence type="ECO:0000313" key="11">
    <source>
        <dbReference type="EMBL" id="HIU50119.1"/>
    </source>
</evidence>
<evidence type="ECO:0000256" key="3">
    <source>
        <dbReference type="ARBA" id="ARBA00022679"/>
    </source>
</evidence>
<keyword evidence="6" id="KW-0239">DNA-directed DNA polymerase</keyword>
<evidence type="ECO:0000313" key="12">
    <source>
        <dbReference type="Proteomes" id="UP000824118"/>
    </source>
</evidence>
<dbReference type="InterPro" id="IPR008921">
    <property type="entry name" value="DNA_pol3_clamp-load_cplx_C"/>
</dbReference>
<name>A0A9D1S7H3_9FIRM</name>
<dbReference type="Pfam" id="PF06144">
    <property type="entry name" value="DNA_pol3_delta"/>
    <property type="match status" value="1"/>
</dbReference>
<comment type="caution">
    <text evidence="11">The sequence shown here is derived from an EMBL/GenBank/DDBJ whole genome shotgun (WGS) entry which is preliminary data.</text>
</comment>
<protein>
    <recommendedName>
        <fullName evidence="2">DNA polymerase III subunit delta</fullName>
        <ecNumber evidence="1">2.7.7.7</ecNumber>
    </recommendedName>
</protein>
<dbReference type="EC" id="2.7.7.7" evidence="1"/>
<gene>
    <name evidence="11" type="primary">holA</name>
    <name evidence="11" type="ORF">IAD22_03795</name>
</gene>
<evidence type="ECO:0000256" key="8">
    <source>
        <dbReference type="ARBA" id="ARBA00049244"/>
    </source>
</evidence>
<evidence type="ECO:0000256" key="4">
    <source>
        <dbReference type="ARBA" id="ARBA00022695"/>
    </source>
</evidence>
<comment type="similarity">
    <text evidence="7">Belongs to the DNA polymerase HolA subunit family.</text>
</comment>
<reference evidence="11" key="2">
    <citation type="journal article" date="2021" name="PeerJ">
        <title>Extensive microbial diversity within the chicken gut microbiome revealed by metagenomics and culture.</title>
        <authorList>
            <person name="Gilroy R."/>
            <person name="Ravi A."/>
            <person name="Getino M."/>
            <person name="Pursley I."/>
            <person name="Horton D.L."/>
            <person name="Alikhan N.F."/>
            <person name="Baker D."/>
            <person name="Gharbi K."/>
            <person name="Hall N."/>
            <person name="Watson M."/>
            <person name="Adriaenssens E.M."/>
            <person name="Foster-Nyarko E."/>
            <person name="Jarju S."/>
            <person name="Secka A."/>
            <person name="Antonio M."/>
            <person name="Oren A."/>
            <person name="Chaudhuri R.R."/>
            <person name="La Ragione R."/>
            <person name="Hildebrand F."/>
            <person name="Pallen M.J."/>
        </authorList>
    </citation>
    <scope>NUCLEOTIDE SEQUENCE</scope>
    <source>
        <strain evidence="11">ChiGjej1B1-1684</strain>
    </source>
</reference>
<dbReference type="Proteomes" id="UP000824118">
    <property type="component" value="Unassembled WGS sequence"/>
</dbReference>
<dbReference type="AlphaFoldDB" id="A0A9D1S7H3"/>
<evidence type="ECO:0000256" key="6">
    <source>
        <dbReference type="ARBA" id="ARBA00022932"/>
    </source>
</evidence>
<reference evidence="11" key="1">
    <citation type="submission" date="2020-10" db="EMBL/GenBank/DDBJ databases">
        <authorList>
            <person name="Gilroy R."/>
        </authorList>
    </citation>
    <scope>NUCLEOTIDE SEQUENCE</scope>
    <source>
        <strain evidence="11">ChiGjej1B1-1684</strain>
    </source>
</reference>
<evidence type="ECO:0000259" key="10">
    <source>
        <dbReference type="Pfam" id="PF21694"/>
    </source>
</evidence>
<feature type="domain" description="DNA polymerase III delta subunit-like C-terminal" evidence="10">
    <location>
        <begin position="218"/>
        <end position="340"/>
    </location>
</feature>
<feature type="domain" description="DNA polymerase III delta N-terminal" evidence="9">
    <location>
        <begin position="21"/>
        <end position="130"/>
    </location>
</feature>
<dbReference type="InterPro" id="IPR048466">
    <property type="entry name" value="DNA_pol3_delta-like_C"/>
</dbReference>
<comment type="catalytic activity">
    <reaction evidence="8">
        <text>DNA(n) + a 2'-deoxyribonucleoside 5'-triphosphate = DNA(n+1) + diphosphate</text>
        <dbReference type="Rhea" id="RHEA:22508"/>
        <dbReference type="Rhea" id="RHEA-COMP:17339"/>
        <dbReference type="Rhea" id="RHEA-COMP:17340"/>
        <dbReference type="ChEBI" id="CHEBI:33019"/>
        <dbReference type="ChEBI" id="CHEBI:61560"/>
        <dbReference type="ChEBI" id="CHEBI:173112"/>
        <dbReference type="EC" id="2.7.7.7"/>
    </reaction>
</comment>
<evidence type="ECO:0000259" key="9">
    <source>
        <dbReference type="Pfam" id="PF06144"/>
    </source>
</evidence>
<keyword evidence="3 11" id="KW-0808">Transferase</keyword>
<evidence type="ECO:0000256" key="5">
    <source>
        <dbReference type="ARBA" id="ARBA00022705"/>
    </source>
</evidence>
<dbReference type="InterPro" id="IPR005790">
    <property type="entry name" value="DNA_polIII_delta"/>
</dbReference>
<dbReference type="InterPro" id="IPR010372">
    <property type="entry name" value="DNA_pol3_delta_N"/>
</dbReference>
<keyword evidence="5" id="KW-0235">DNA replication</keyword>
<dbReference type="NCBIfam" id="TIGR01128">
    <property type="entry name" value="holA"/>
    <property type="match status" value="1"/>
</dbReference>
<dbReference type="EMBL" id="DVNG01000054">
    <property type="protein sequence ID" value="HIU50119.1"/>
    <property type="molecule type" value="Genomic_DNA"/>
</dbReference>
<dbReference type="SUPFAM" id="SSF52540">
    <property type="entry name" value="P-loop containing nucleoside triphosphate hydrolases"/>
    <property type="match status" value="1"/>
</dbReference>
<dbReference type="GO" id="GO:0009360">
    <property type="term" value="C:DNA polymerase III complex"/>
    <property type="evidence" value="ECO:0007669"/>
    <property type="project" value="InterPro"/>
</dbReference>
<organism evidence="11 12">
    <name type="scientific">Candidatus Limousia pullorum</name>
    <dbReference type="NCBI Taxonomy" id="2840860"/>
    <lineage>
        <taxon>Bacteria</taxon>
        <taxon>Bacillati</taxon>
        <taxon>Bacillota</taxon>
        <taxon>Clostridia</taxon>
        <taxon>Eubacteriales</taxon>
        <taxon>Oscillospiraceae</taxon>
        <taxon>Oscillospiraceae incertae sedis</taxon>
        <taxon>Candidatus Limousia</taxon>
    </lineage>
</organism>